<dbReference type="SUPFAM" id="SSF55681">
    <property type="entry name" value="Class II aaRS and biotin synthetases"/>
    <property type="match status" value="1"/>
</dbReference>
<feature type="domain" description="Aminoacyl-transfer RNA synthetases class-II family profile" evidence="20">
    <location>
        <begin position="1146"/>
        <end position="1387"/>
    </location>
</feature>
<dbReference type="SUPFAM" id="SSF47616">
    <property type="entry name" value="GST C-terminal domain-like"/>
    <property type="match status" value="1"/>
</dbReference>
<dbReference type="CDD" id="cd00936">
    <property type="entry name" value="WEPRS_RNA"/>
    <property type="match status" value="3"/>
</dbReference>
<dbReference type="FunFam" id="3.40.50.620:FF:000070">
    <property type="entry name" value="Bifunctional glutamate/proline--tRNA ligase"/>
    <property type="match status" value="1"/>
</dbReference>
<dbReference type="GO" id="GO:0017101">
    <property type="term" value="C:aminoacyl-tRNA synthetase multienzyme complex"/>
    <property type="evidence" value="ECO:0007669"/>
    <property type="project" value="TreeGrafter"/>
</dbReference>
<dbReference type="Gene3D" id="3.40.50.800">
    <property type="entry name" value="Anticodon-binding domain"/>
    <property type="match status" value="1"/>
</dbReference>
<dbReference type="Gene3D" id="3.30.110.30">
    <property type="entry name" value="C-terminal domain of ProRS"/>
    <property type="match status" value="1"/>
</dbReference>
<comment type="similarity">
    <text evidence="16">In the N-terminal section; belongs to the class-I aminoacyl-tRNA synthetase family. Glutamate--tRNA ligase type 2 subfamily.</text>
</comment>
<dbReference type="NCBIfam" id="TIGR00408">
    <property type="entry name" value="proS_fam_I"/>
    <property type="match status" value="1"/>
</dbReference>
<evidence type="ECO:0000256" key="10">
    <source>
        <dbReference type="ARBA" id="ARBA00022884"/>
    </source>
</evidence>
<dbReference type="SUPFAM" id="SSF47060">
    <property type="entry name" value="S15/NS1 RNA-binding domain"/>
    <property type="match status" value="4"/>
</dbReference>
<dbReference type="InterPro" id="IPR000924">
    <property type="entry name" value="Glu/Gln-tRNA-synth"/>
</dbReference>
<dbReference type="InterPro" id="IPR002314">
    <property type="entry name" value="aa-tRNA-synt_IIb"/>
</dbReference>
<evidence type="ECO:0000256" key="18">
    <source>
        <dbReference type="ARBA" id="ARBA00076053"/>
    </source>
</evidence>
<comment type="similarity">
    <text evidence="1">In the C-terminal section; belongs to the class-II aminoacyl-tRNA synthetase family.</text>
</comment>
<dbReference type="Pfam" id="PF00458">
    <property type="entry name" value="WHEP-TRS"/>
    <property type="match status" value="4"/>
</dbReference>
<dbReference type="InterPro" id="IPR011035">
    <property type="entry name" value="Ribosomal_bL25/Gln-tRNA_synth"/>
</dbReference>
<dbReference type="EC" id="6.1.1.17" evidence="3"/>
<dbReference type="FunFam" id="3.30.930.10:FF:000007">
    <property type="entry name" value="Bifunctional glutamate/proline--tRNA ligase"/>
    <property type="match status" value="1"/>
</dbReference>
<sequence length="1604" mass="176553">MKVIASKNDPPLGAVLTCSRAGVTVEWGKETCLALTDSFSITSSHCISRHVARVNPSLDLYPSHILHRTEVDHWLSTASGPLSCGGDIVATLEQLNKALAPSPVLVGQKITVADLEVFAALYRNGSWQALVKSGGAPTHTLRWYNYIQTQVNDILAVLPSDVQKALTSSQAVSSPEKVGGTAKKPEEGGKFVELPGAKMGEVVVRFPPEASGYLHIGHAKAALLNQYYQLAFKGKLIMRFDDTNPAKEDAEFERVILEDLELLQIKPDVFTHTSDHFDRLLQLCEQLLDRGLAYCDDTDAETMKKEREERKESRNRNNSVEKNRAMWEEMKKGTEKGLACCVRAKIDMNSDNGCMRDPTIYRCKNEPHVRTGTKYRVYPTYDFACPVVDSVEGVTHALRTTEYHDRDDQYFWFIDKLGLRPLHIYEYSRLNMNNTVLSKRKLTWFVSEGLVDGWDDPRFPTVRGVLRRGLTVEGLKDFIIAQGSSRSVVNMEWDKIWSFNKKVIDRTAPRHTALQGDLVPVLVSGATEQATTAQRHPKDPALGTKTVWVGPRVLVEAADAEQLQEGQNATFINWGNIRIKKLQRQDGRVVAVEAEANTADTDYKKTLKVTWLADSPQSPATPLVCVYFDHLINKSVLAKDEDFKSFIGHETRAELSMVGDPELRHAKVGDIVQLQRKGFFRVDEAYAPVSLSSCRERPVVLFSIPDGHSKDAPTAASIKKLAGMSAKERHQSGQGKKAEKSPQEEVRPVVGAGAGNGQALLDAIKVQGDKIRQIKASKADKNVVMAEVDVLKKLKKDFQDATGLEWKPDIVLPAAAPAAAVPAEASKSPVDIHREIKAQGDKVRELKAAKAEKDVVKGEVDTLLALKKAFKAATGQDWKPDVDVSQLRKGSSTALDLHQQIKAQGDTVRALKAEKADKDKIKQAVDALLALKGQFKAATGIDWKPDIDMSQFSGQASPATSASPATPASPASGKGSNAALDLHQQIKAQGDVVRALKSEKADKDKIKQAVDALLALKGQFKAATSIDWKPDIDVSQFSEAASNGSGGNVPVTAAAKASPAKPASARASPAKTSAAKTSPAKTTPTKTTPAKAAKAEEGGSKKQTRLGLEARKEENLADWYSQVITKAEMIEYYNVSGCYILRPWAFSIWDSIRTFLDGKIKELGVENTYFPLFVSREALEREKTHISDFSPEVAWVTRSGSSEMAEPVAIRPTSETVMYPAVAKWVQSHRDLPMRLNQWNNVVRWEFKQPTPFLRTREFLWQEGHTAFATQAEAVQEVHQVLELYAQVYEELLAVPVVRGRKTEKEKFAGADFTTTTEAFISASGRGIQGATSHHLGQNFSKMFEIVFEDPETKEKRYVFQNSWGLTTRTVGVMVMVHGDNKGLVLPPRVASVQAVIMPVGITAKTTEAEKAALYQACQDLEGELQAGGVRARRDLRDNVTPAWKFNHWELKGVPLRLELGPREVAAGQVFVVRRDTGEKLAVPRAGVAAAISAILEDVHRDMFGRAHKDLKEHMAKVHSWAEFTSSLDGGNMLLAPFCGQEECEDVIKKESAREEAVEPGAPAMGAKSLCIPFDQPGPVDSLACIHPACKTKPQFYTLFGRSY</sequence>
<evidence type="ECO:0000256" key="14">
    <source>
        <dbReference type="ARBA" id="ARBA00047366"/>
    </source>
</evidence>
<evidence type="ECO:0000256" key="5">
    <source>
        <dbReference type="ARBA" id="ARBA00022598"/>
    </source>
</evidence>
<dbReference type="Gene3D" id="1.20.1050.130">
    <property type="match status" value="1"/>
</dbReference>
<dbReference type="Gene3D" id="3.40.50.620">
    <property type="entry name" value="HUPs"/>
    <property type="match status" value="1"/>
</dbReference>
<name>A0AAW0UY44_SCYPA</name>
<keyword evidence="13" id="KW-0511">Multifunctional enzyme</keyword>
<dbReference type="InterPro" id="IPR033721">
    <property type="entry name" value="ProRS_core_arch_euk"/>
</dbReference>
<feature type="compositionally biased region" description="Low complexity" evidence="19">
    <location>
        <begin position="956"/>
        <end position="972"/>
    </location>
</feature>
<keyword evidence="23" id="KW-1185">Reference proteome</keyword>
<dbReference type="HAMAP" id="MF_02076">
    <property type="entry name" value="Glu_tRNA_synth_type2"/>
    <property type="match status" value="1"/>
</dbReference>
<evidence type="ECO:0000259" key="20">
    <source>
        <dbReference type="PROSITE" id="PS50862"/>
    </source>
</evidence>
<proteinExistence type="inferred from homology"/>
<evidence type="ECO:0000256" key="2">
    <source>
        <dbReference type="ARBA" id="ARBA00012831"/>
    </source>
</evidence>
<dbReference type="InterPro" id="IPR016061">
    <property type="entry name" value="Pro-tRNA_ligase_II_C"/>
</dbReference>
<dbReference type="InterPro" id="IPR045864">
    <property type="entry name" value="aa-tRNA-synth_II/BPL/LPL"/>
</dbReference>
<dbReference type="GO" id="GO:0005737">
    <property type="term" value="C:cytoplasm"/>
    <property type="evidence" value="ECO:0007669"/>
    <property type="project" value="InterPro"/>
</dbReference>
<organism evidence="22 23">
    <name type="scientific">Scylla paramamosain</name>
    <name type="common">Mud crab</name>
    <dbReference type="NCBI Taxonomy" id="85552"/>
    <lineage>
        <taxon>Eukaryota</taxon>
        <taxon>Metazoa</taxon>
        <taxon>Ecdysozoa</taxon>
        <taxon>Arthropoda</taxon>
        <taxon>Crustacea</taxon>
        <taxon>Multicrustacea</taxon>
        <taxon>Malacostraca</taxon>
        <taxon>Eumalacostraca</taxon>
        <taxon>Eucarida</taxon>
        <taxon>Decapoda</taxon>
        <taxon>Pleocyemata</taxon>
        <taxon>Brachyura</taxon>
        <taxon>Eubrachyura</taxon>
        <taxon>Portunoidea</taxon>
        <taxon>Portunidae</taxon>
        <taxon>Portuninae</taxon>
        <taxon>Scylla</taxon>
    </lineage>
</organism>
<keyword evidence="11" id="KW-0648">Protein biosynthesis</keyword>
<dbReference type="FunFam" id="3.90.800.10:FF:000001">
    <property type="entry name" value="Glutamine--tRNA ligase"/>
    <property type="match status" value="1"/>
</dbReference>
<dbReference type="HAMAP" id="MF_01571">
    <property type="entry name" value="Pro_tRNA_synth_type3"/>
    <property type="match status" value="1"/>
</dbReference>
<feature type="compositionally biased region" description="Basic and acidic residues" evidence="19">
    <location>
        <begin position="726"/>
        <end position="745"/>
    </location>
</feature>
<dbReference type="SMART" id="SM00946">
    <property type="entry name" value="ProRS-C_1"/>
    <property type="match status" value="1"/>
</dbReference>
<dbReference type="CDD" id="cd00778">
    <property type="entry name" value="ProRS_core_arch_euk"/>
    <property type="match status" value="1"/>
</dbReference>
<dbReference type="GO" id="GO:0046872">
    <property type="term" value="F:metal ion binding"/>
    <property type="evidence" value="ECO:0007669"/>
    <property type="project" value="UniProtKB-KW"/>
</dbReference>
<keyword evidence="7" id="KW-0547">Nucleotide-binding</keyword>
<evidence type="ECO:0000256" key="1">
    <source>
        <dbReference type="ARBA" id="ARBA00009968"/>
    </source>
</evidence>
<dbReference type="Pfam" id="PF00749">
    <property type="entry name" value="tRNA-synt_1c"/>
    <property type="match status" value="1"/>
</dbReference>
<dbReference type="InterPro" id="IPR000738">
    <property type="entry name" value="WHEP-TRS_dom"/>
</dbReference>
<dbReference type="InterPro" id="IPR001412">
    <property type="entry name" value="aa-tRNA-synth_I_CS"/>
</dbReference>
<keyword evidence="6" id="KW-0479">Metal-binding</keyword>
<dbReference type="InterPro" id="IPR006195">
    <property type="entry name" value="aa-tRNA-synth_II"/>
</dbReference>
<dbReference type="InterPro" id="IPR053836">
    <property type="entry name" value="Arc1-like_N"/>
</dbReference>
<comment type="caution">
    <text evidence="22">The sequence shown here is derived from an EMBL/GenBank/DDBJ whole genome shotgun (WGS) entry which is preliminary data.</text>
</comment>
<keyword evidence="5" id="KW-0436">Ligase</keyword>
<dbReference type="FunFam" id="3.30.110.30:FF:000001">
    <property type="entry name" value="Bifunctional glutamate/proline--tRNA ligase"/>
    <property type="match status" value="1"/>
</dbReference>
<dbReference type="InterPro" id="IPR004499">
    <property type="entry name" value="Pro-tRNA-ligase_IIa_arc-type"/>
</dbReference>
<keyword evidence="8" id="KW-0862">Zinc</keyword>
<dbReference type="NCBIfam" id="TIGR00463">
    <property type="entry name" value="gltX_arch"/>
    <property type="match status" value="1"/>
</dbReference>
<dbReference type="EMBL" id="JARAKH010000004">
    <property type="protein sequence ID" value="KAK8404604.1"/>
    <property type="molecule type" value="Genomic_DNA"/>
</dbReference>
<dbReference type="GO" id="GO:0006433">
    <property type="term" value="P:prolyl-tRNA aminoacylation"/>
    <property type="evidence" value="ECO:0007669"/>
    <property type="project" value="InterPro"/>
</dbReference>
<dbReference type="SUPFAM" id="SSF52954">
    <property type="entry name" value="Class II aaRS ABD-related"/>
    <property type="match status" value="1"/>
</dbReference>
<evidence type="ECO:0000256" key="16">
    <source>
        <dbReference type="ARBA" id="ARBA00061295"/>
    </source>
</evidence>
<evidence type="ECO:0000256" key="6">
    <source>
        <dbReference type="ARBA" id="ARBA00022723"/>
    </source>
</evidence>
<dbReference type="GO" id="GO:0003723">
    <property type="term" value="F:RNA binding"/>
    <property type="evidence" value="ECO:0007669"/>
    <property type="project" value="UniProtKB-KW"/>
</dbReference>
<dbReference type="InterPro" id="IPR036282">
    <property type="entry name" value="Glutathione-S-Trfase_C_sf"/>
</dbReference>
<dbReference type="PANTHER" id="PTHR43382:SF2">
    <property type="entry name" value="BIFUNCTIONAL GLUTAMATE_PROLINE--TRNA LIGASE"/>
    <property type="match status" value="1"/>
</dbReference>
<evidence type="ECO:0000256" key="13">
    <source>
        <dbReference type="ARBA" id="ARBA00023268"/>
    </source>
</evidence>
<evidence type="ECO:0000256" key="11">
    <source>
        <dbReference type="ARBA" id="ARBA00022917"/>
    </source>
</evidence>
<dbReference type="SMART" id="SM00991">
    <property type="entry name" value="WHEP-TRS"/>
    <property type="match status" value="4"/>
</dbReference>
<dbReference type="GO" id="GO:0004818">
    <property type="term" value="F:glutamate-tRNA ligase activity"/>
    <property type="evidence" value="ECO:0007669"/>
    <property type="project" value="UniProtKB-EC"/>
</dbReference>
<dbReference type="Pfam" id="PF03129">
    <property type="entry name" value="HGTP_anticodon"/>
    <property type="match status" value="1"/>
</dbReference>
<dbReference type="InterPro" id="IPR004154">
    <property type="entry name" value="Anticodon-bd"/>
</dbReference>
<dbReference type="InterPro" id="IPR014729">
    <property type="entry name" value="Rossmann-like_a/b/a_fold"/>
</dbReference>
<dbReference type="FunFam" id="1.10.1160.10:FF:000001">
    <property type="entry name" value="Glutamine--tRNA ligase"/>
    <property type="match status" value="1"/>
</dbReference>
<dbReference type="Gene3D" id="1.10.1160.10">
    <property type="entry name" value="Glutamyl-trna Synthetase, Domain 2"/>
    <property type="match status" value="1"/>
</dbReference>
<evidence type="ECO:0000256" key="8">
    <source>
        <dbReference type="ARBA" id="ARBA00022833"/>
    </source>
</evidence>
<dbReference type="Pfam" id="PF20974">
    <property type="entry name" value="tRNA-synt_1c_C2"/>
    <property type="match status" value="1"/>
</dbReference>
<evidence type="ECO:0000256" key="9">
    <source>
        <dbReference type="ARBA" id="ARBA00022840"/>
    </source>
</evidence>
<feature type="region of interest" description="Disordered" evidence="19">
    <location>
        <begin position="949"/>
        <end position="976"/>
    </location>
</feature>
<feature type="region of interest" description="Disordered" evidence="19">
    <location>
        <begin position="1052"/>
        <end position="1107"/>
    </location>
</feature>
<dbReference type="PROSITE" id="PS00762">
    <property type="entry name" value="WHEP_TRS_1"/>
    <property type="match status" value="3"/>
</dbReference>
<feature type="domain" description="WHEP-TRS" evidence="21">
    <location>
        <begin position="828"/>
        <end position="884"/>
    </location>
</feature>
<dbReference type="SUPFAM" id="SSF64586">
    <property type="entry name" value="C-terminal domain of ProRS"/>
    <property type="match status" value="1"/>
</dbReference>
<feature type="domain" description="WHEP-TRS" evidence="21">
    <location>
        <begin position="978"/>
        <end position="1034"/>
    </location>
</feature>
<comment type="catalytic activity">
    <reaction evidence="14">
        <text>tRNA(Glu) + L-glutamate + ATP = L-glutamyl-tRNA(Glu) + AMP + diphosphate</text>
        <dbReference type="Rhea" id="RHEA:23540"/>
        <dbReference type="Rhea" id="RHEA-COMP:9663"/>
        <dbReference type="Rhea" id="RHEA-COMP:9680"/>
        <dbReference type="ChEBI" id="CHEBI:29985"/>
        <dbReference type="ChEBI" id="CHEBI:30616"/>
        <dbReference type="ChEBI" id="CHEBI:33019"/>
        <dbReference type="ChEBI" id="CHEBI:78442"/>
        <dbReference type="ChEBI" id="CHEBI:78520"/>
        <dbReference type="ChEBI" id="CHEBI:456215"/>
        <dbReference type="EC" id="6.1.1.17"/>
    </reaction>
    <physiologicalReaction direction="left-to-right" evidence="14">
        <dbReference type="Rhea" id="RHEA:23541"/>
    </physiologicalReaction>
</comment>
<dbReference type="GO" id="GO:0004827">
    <property type="term" value="F:proline-tRNA ligase activity"/>
    <property type="evidence" value="ECO:0007669"/>
    <property type="project" value="UniProtKB-EC"/>
</dbReference>
<dbReference type="Gene3D" id="2.40.240.10">
    <property type="entry name" value="Ribosomal Protein L25, Chain P"/>
    <property type="match status" value="1"/>
</dbReference>
<dbReference type="PROSITE" id="PS50862">
    <property type="entry name" value="AA_TRNA_LIGASE_II"/>
    <property type="match status" value="1"/>
</dbReference>
<dbReference type="Pfam" id="PF21972">
    <property type="entry name" value="Arc1p_N_like"/>
    <property type="match status" value="1"/>
</dbReference>
<accession>A0AAW0UY44</accession>
<feature type="region of interest" description="Disordered" evidence="19">
    <location>
        <begin position="722"/>
        <end position="745"/>
    </location>
</feature>
<dbReference type="Gene3D" id="3.90.800.10">
    <property type="entry name" value="Glutamyl-tRNA Synthetase, Domain 3"/>
    <property type="match status" value="1"/>
</dbReference>
<keyword evidence="10" id="KW-0694">RNA-binding</keyword>
<dbReference type="SUPFAM" id="SSF50715">
    <property type="entry name" value="Ribosomal protein L25-like"/>
    <property type="match status" value="1"/>
</dbReference>
<protein>
    <recommendedName>
        <fullName evidence="17">Bifunctional glutamate/proline--tRNA ligase</fullName>
        <ecNumber evidence="2">6.1.1.15</ecNumber>
        <ecNumber evidence="3">6.1.1.17</ecNumber>
    </recommendedName>
    <alternativeName>
        <fullName evidence="18">Bifunctional aminoacyl-tRNA synthetase</fullName>
    </alternativeName>
</protein>
<dbReference type="FunFam" id="1.10.287.10:FF:000006">
    <property type="entry name" value="Bifunctional glutamate/proline--tRNA ligase"/>
    <property type="match status" value="1"/>
</dbReference>
<dbReference type="PRINTS" id="PR00987">
    <property type="entry name" value="TRNASYNTHGLU"/>
</dbReference>
<gene>
    <name evidence="22" type="ORF">O3P69_007683</name>
</gene>
<feature type="domain" description="WHEP-TRS" evidence="21">
    <location>
        <begin position="893"/>
        <end position="949"/>
    </location>
</feature>
<dbReference type="Gene3D" id="3.30.930.10">
    <property type="entry name" value="Bira Bifunctional Protein, Domain 2"/>
    <property type="match status" value="1"/>
</dbReference>
<comment type="catalytic activity">
    <reaction evidence="15">
        <text>tRNA(Pro) + L-proline + ATP = L-prolyl-tRNA(Pro) + AMP + diphosphate</text>
        <dbReference type="Rhea" id="RHEA:14305"/>
        <dbReference type="Rhea" id="RHEA-COMP:9700"/>
        <dbReference type="Rhea" id="RHEA-COMP:9702"/>
        <dbReference type="ChEBI" id="CHEBI:30616"/>
        <dbReference type="ChEBI" id="CHEBI:33019"/>
        <dbReference type="ChEBI" id="CHEBI:60039"/>
        <dbReference type="ChEBI" id="CHEBI:78442"/>
        <dbReference type="ChEBI" id="CHEBI:78532"/>
        <dbReference type="ChEBI" id="CHEBI:456215"/>
        <dbReference type="EC" id="6.1.1.15"/>
    </reaction>
    <physiologicalReaction direction="left-to-right" evidence="15">
        <dbReference type="Rhea" id="RHEA:14306"/>
    </physiologicalReaction>
</comment>
<dbReference type="FunFam" id="3.40.50.800:FF:000005">
    <property type="entry name" value="bifunctional glutamate/proline--tRNA ligase"/>
    <property type="match status" value="1"/>
</dbReference>
<keyword evidence="12" id="KW-0030">Aminoacyl-tRNA synthetase</keyword>
<feature type="domain" description="WHEP-TRS" evidence="21">
    <location>
        <begin position="756"/>
        <end position="812"/>
    </location>
</feature>
<evidence type="ECO:0000256" key="4">
    <source>
        <dbReference type="ARBA" id="ARBA00022553"/>
    </source>
</evidence>
<dbReference type="EC" id="6.1.1.15" evidence="2"/>
<dbReference type="InterPro" id="IPR036621">
    <property type="entry name" value="Anticodon-bd_dom_sf"/>
</dbReference>
<dbReference type="InterPro" id="IPR020056">
    <property type="entry name" value="Rbsml_bL25/Gln-tRNA_synth_N"/>
</dbReference>
<evidence type="ECO:0000259" key="21">
    <source>
        <dbReference type="PROSITE" id="PS51185"/>
    </source>
</evidence>
<dbReference type="GO" id="GO:0006424">
    <property type="term" value="P:glutamyl-tRNA aminoacylation"/>
    <property type="evidence" value="ECO:0007669"/>
    <property type="project" value="InterPro"/>
</dbReference>
<dbReference type="InterPro" id="IPR004526">
    <property type="entry name" value="Glu-tRNA-synth_arc/euk"/>
</dbReference>
<dbReference type="PROSITE" id="PS00178">
    <property type="entry name" value="AA_TRNA_LIGASE_I"/>
    <property type="match status" value="1"/>
</dbReference>
<dbReference type="InterPro" id="IPR017449">
    <property type="entry name" value="Pro-tRNA_synth_II"/>
</dbReference>
<keyword evidence="4" id="KW-0597">Phosphoprotein</keyword>
<feature type="compositionally biased region" description="Low complexity" evidence="19">
    <location>
        <begin position="1052"/>
        <end position="1092"/>
    </location>
</feature>
<dbReference type="Pfam" id="PF09180">
    <property type="entry name" value="ProRS-C_1"/>
    <property type="match status" value="1"/>
</dbReference>
<dbReference type="CDD" id="cd00862">
    <property type="entry name" value="ProRS_anticodon_zinc"/>
    <property type="match status" value="1"/>
</dbReference>
<dbReference type="PROSITE" id="PS51185">
    <property type="entry name" value="WHEP_TRS_2"/>
    <property type="match status" value="4"/>
</dbReference>
<evidence type="ECO:0000256" key="19">
    <source>
        <dbReference type="SAM" id="MobiDB-lite"/>
    </source>
</evidence>
<dbReference type="PANTHER" id="PTHR43382">
    <property type="entry name" value="PROLYL-TRNA SYNTHETASE"/>
    <property type="match status" value="1"/>
</dbReference>
<dbReference type="InterPro" id="IPR020058">
    <property type="entry name" value="Glu/Gln-tRNA-synth_Ib_cat-dom"/>
</dbReference>
<dbReference type="CDD" id="cd00807">
    <property type="entry name" value="GlnRS_core"/>
    <property type="match status" value="1"/>
</dbReference>
<reference evidence="22 23" key="1">
    <citation type="submission" date="2023-03" db="EMBL/GenBank/DDBJ databases">
        <title>High-quality genome of Scylla paramamosain provides insights in environmental adaptation.</title>
        <authorList>
            <person name="Zhang L."/>
        </authorList>
    </citation>
    <scope>NUCLEOTIDE SEQUENCE [LARGE SCALE GENOMIC DNA]</scope>
    <source>
        <strain evidence="22">LZ_2023a</strain>
        <tissue evidence="22">Muscle</tissue>
    </source>
</reference>
<dbReference type="Gene3D" id="1.10.287.10">
    <property type="entry name" value="S15/NS1, RNA-binding"/>
    <property type="match status" value="4"/>
</dbReference>
<dbReference type="InterPro" id="IPR020059">
    <property type="entry name" value="Glu/Gln-tRNA-synth_Ib_codon-bd"/>
</dbReference>
<dbReference type="InterPro" id="IPR020061">
    <property type="entry name" value="Glu_tRNA_lig_a-bdl"/>
</dbReference>
<dbReference type="Pfam" id="PF03950">
    <property type="entry name" value="tRNA-synt_1c_C"/>
    <property type="match status" value="1"/>
</dbReference>
<dbReference type="SUPFAM" id="SSF52374">
    <property type="entry name" value="Nucleotidylyl transferase"/>
    <property type="match status" value="1"/>
</dbReference>
<evidence type="ECO:0000256" key="17">
    <source>
        <dbReference type="ARBA" id="ARBA00067786"/>
    </source>
</evidence>
<evidence type="ECO:0000256" key="3">
    <source>
        <dbReference type="ARBA" id="ARBA00012835"/>
    </source>
</evidence>
<dbReference type="GO" id="GO:0005524">
    <property type="term" value="F:ATP binding"/>
    <property type="evidence" value="ECO:0007669"/>
    <property type="project" value="UniProtKB-KW"/>
</dbReference>
<evidence type="ECO:0000256" key="12">
    <source>
        <dbReference type="ARBA" id="ARBA00023146"/>
    </source>
</evidence>
<dbReference type="Proteomes" id="UP001487740">
    <property type="component" value="Unassembled WGS sequence"/>
</dbReference>
<dbReference type="Pfam" id="PF00587">
    <property type="entry name" value="tRNA-synt_2b"/>
    <property type="match status" value="1"/>
</dbReference>
<evidence type="ECO:0000313" key="22">
    <source>
        <dbReference type="EMBL" id="KAK8404604.1"/>
    </source>
</evidence>
<evidence type="ECO:0000313" key="23">
    <source>
        <dbReference type="Proteomes" id="UP001487740"/>
    </source>
</evidence>
<dbReference type="InterPro" id="IPR049437">
    <property type="entry name" value="tRNA-synt_1c_C2"/>
</dbReference>
<evidence type="ECO:0000256" key="15">
    <source>
        <dbReference type="ARBA" id="ARBA00050792"/>
    </source>
</evidence>
<keyword evidence="9" id="KW-0067">ATP-binding</keyword>
<dbReference type="InterPro" id="IPR009068">
    <property type="entry name" value="uS15_NS1_RNA-bd_sf"/>
</dbReference>
<evidence type="ECO:0000256" key="7">
    <source>
        <dbReference type="ARBA" id="ARBA00022741"/>
    </source>
</evidence>